<name>A0A9P6N817_9BASI</name>
<evidence type="ECO:0000313" key="2">
    <source>
        <dbReference type="EMBL" id="KAG0141043.1"/>
    </source>
</evidence>
<comment type="caution">
    <text evidence="2">The sequence shown here is derived from an EMBL/GenBank/DDBJ whole genome shotgun (WGS) entry which is preliminary data.</text>
</comment>
<dbReference type="OrthoDB" id="276515at2759"/>
<sequence length="309" mass="34817">MISLFQCLAALKLATFNIRYAPLNSNLTAPEAPWSVRLPLIISQINWESPDILGAQEALDHQYLDLVQRLGSQGYAGIGVGRNDGKREGEYAPIFWKEQKFELINHQYFWLSPTPEIPGSIGWDAGQPRMVTVVELRLKDIQKSRTLQILRRASSESSFYVMNTHFDNQGVLARQNSAILIRQRAEKLVNDTGKTLFLTGDLNSTPEDAAYKLLTAKLPNRLVFTDSRMSAASTFGAINATFTGFENNPDDRYVLDHLMTMDQRWQSSKYGVIPNRFDEGDYASDHRLVCAQFTQKTSALCIPSALSFQ</sequence>
<dbReference type="InterPro" id="IPR005135">
    <property type="entry name" value="Endo/exonuclease/phosphatase"/>
</dbReference>
<dbReference type="Gene3D" id="3.60.10.10">
    <property type="entry name" value="Endonuclease/exonuclease/phosphatase"/>
    <property type="match status" value="1"/>
</dbReference>
<keyword evidence="3" id="KW-1185">Reference proteome</keyword>
<dbReference type="Proteomes" id="UP000886653">
    <property type="component" value="Unassembled WGS sequence"/>
</dbReference>
<dbReference type="PANTHER" id="PTHR12121:SF36">
    <property type="entry name" value="ENDONUCLEASE_EXONUCLEASE_PHOSPHATASE DOMAIN-CONTAINING PROTEIN"/>
    <property type="match status" value="1"/>
</dbReference>
<feature type="domain" description="Endonuclease/exonuclease/phosphatase" evidence="1">
    <location>
        <begin position="14"/>
        <end position="286"/>
    </location>
</feature>
<proteinExistence type="predicted"/>
<dbReference type="Pfam" id="PF03372">
    <property type="entry name" value="Exo_endo_phos"/>
    <property type="match status" value="1"/>
</dbReference>
<dbReference type="InterPro" id="IPR036691">
    <property type="entry name" value="Endo/exonu/phosph_ase_sf"/>
</dbReference>
<protein>
    <recommendedName>
        <fullName evidence="1">Endonuclease/exonuclease/phosphatase domain-containing protein</fullName>
    </recommendedName>
</protein>
<gene>
    <name evidence="2" type="ORF">CROQUDRAFT_68755</name>
</gene>
<accession>A0A9P6N817</accession>
<evidence type="ECO:0000313" key="3">
    <source>
        <dbReference type="Proteomes" id="UP000886653"/>
    </source>
</evidence>
<dbReference type="EMBL" id="MU167405">
    <property type="protein sequence ID" value="KAG0141043.1"/>
    <property type="molecule type" value="Genomic_DNA"/>
</dbReference>
<dbReference type="SUPFAM" id="SSF56219">
    <property type="entry name" value="DNase I-like"/>
    <property type="match status" value="1"/>
</dbReference>
<dbReference type="GO" id="GO:0000175">
    <property type="term" value="F:3'-5'-RNA exonuclease activity"/>
    <property type="evidence" value="ECO:0007669"/>
    <property type="project" value="TreeGrafter"/>
</dbReference>
<dbReference type="InterPro" id="IPR050410">
    <property type="entry name" value="CCR4/nocturin_mRNA_transcr"/>
</dbReference>
<dbReference type="AlphaFoldDB" id="A0A9P6N817"/>
<organism evidence="2 3">
    <name type="scientific">Cronartium quercuum f. sp. fusiforme G11</name>
    <dbReference type="NCBI Taxonomy" id="708437"/>
    <lineage>
        <taxon>Eukaryota</taxon>
        <taxon>Fungi</taxon>
        <taxon>Dikarya</taxon>
        <taxon>Basidiomycota</taxon>
        <taxon>Pucciniomycotina</taxon>
        <taxon>Pucciniomycetes</taxon>
        <taxon>Pucciniales</taxon>
        <taxon>Coleosporiaceae</taxon>
        <taxon>Cronartium</taxon>
    </lineage>
</organism>
<dbReference type="PANTHER" id="PTHR12121">
    <property type="entry name" value="CARBON CATABOLITE REPRESSOR PROTEIN 4"/>
    <property type="match status" value="1"/>
</dbReference>
<reference evidence="2" key="1">
    <citation type="submission" date="2013-11" db="EMBL/GenBank/DDBJ databases">
        <title>Genome sequence of the fusiform rust pathogen reveals effectors for host alternation and coevolution with pine.</title>
        <authorList>
            <consortium name="DOE Joint Genome Institute"/>
            <person name="Smith K."/>
            <person name="Pendleton A."/>
            <person name="Kubisiak T."/>
            <person name="Anderson C."/>
            <person name="Salamov A."/>
            <person name="Aerts A."/>
            <person name="Riley R."/>
            <person name="Clum A."/>
            <person name="Lindquist E."/>
            <person name="Ence D."/>
            <person name="Campbell M."/>
            <person name="Kronenberg Z."/>
            <person name="Feau N."/>
            <person name="Dhillon B."/>
            <person name="Hamelin R."/>
            <person name="Burleigh J."/>
            <person name="Smith J."/>
            <person name="Yandell M."/>
            <person name="Nelson C."/>
            <person name="Grigoriev I."/>
            <person name="Davis J."/>
        </authorList>
    </citation>
    <scope>NUCLEOTIDE SEQUENCE</scope>
    <source>
        <strain evidence="2">G11</strain>
    </source>
</reference>
<dbReference type="CDD" id="cd09083">
    <property type="entry name" value="EEP-1"/>
    <property type="match status" value="1"/>
</dbReference>
<evidence type="ECO:0000259" key="1">
    <source>
        <dbReference type="Pfam" id="PF03372"/>
    </source>
</evidence>